<name>A0A8T3B9J1_DENNO</name>
<feature type="region of interest" description="Disordered" evidence="1">
    <location>
        <begin position="113"/>
        <end position="139"/>
    </location>
</feature>
<organism evidence="2 3">
    <name type="scientific">Dendrobium nobile</name>
    <name type="common">Orchid</name>
    <dbReference type="NCBI Taxonomy" id="94219"/>
    <lineage>
        <taxon>Eukaryota</taxon>
        <taxon>Viridiplantae</taxon>
        <taxon>Streptophyta</taxon>
        <taxon>Embryophyta</taxon>
        <taxon>Tracheophyta</taxon>
        <taxon>Spermatophyta</taxon>
        <taxon>Magnoliopsida</taxon>
        <taxon>Liliopsida</taxon>
        <taxon>Asparagales</taxon>
        <taxon>Orchidaceae</taxon>
        <taxon>Epidendroideae</taxon>
        <taxon>Malaxideae</taxon>
        <taxon>Dendrobiinae</taxon>
        <taxon>Dendrobium</taxon>
    </lineage>
</organism>
<dbReference type="EMBL" id="JAGYWB010000010">
    <property type="protein sequence ID" value="KAI0508183.1"/>
    <property type="molecule type" value="Genomic_DNA"/>
</dbReference>
<dbReference type="GO" id="GO:0009507">
    <property type="term" value="C:chloroplast"/>
    <property type="evidence" value="ECO:0007669"/>
    <property type="project" value="TreeGrafter"/>
</dbReference>
<dbReference type="PANTHER" id="PTHR35483">
    <property type="entry name" value="NUCLEUSENVELOPE PROTEIN"/>
    <property type="match status" value="1"/>
</dbReference>
<evidence type="ECO:0000256" key="1">
    <source>
        <dbReference type="SAM" id="MobiDB-lite"/>
    </source>
</evidence>
<dbReference type="PANTHER" id="PTHR35483:SF1">
    <property type="entry name" value="GLYCINE-RICH PROTEIN-RELATED"/>
    <property type="match status" value="1"/>
</dbReference>
<comment type="caution">
    <text evidence="2">The sequence shown here is derived from an EMBL/GenBank/DDBJ whole genome shotgun (WGS) entry which is preliminary data.</text>
</comment>
<sequence>MSCTHSNVFNTTVKLSIPATRLSRTCSVSRVSLVHVATSCISPTQTFKHHKMPSIVHSFPKRKACAPICLFGGQGNSRGENKSFSWDSLKDALKGLRKEKTIQEMLRDQMRQREFGGDGGDGNPPGRGGGGGSDGTEDEGFAGVLDETLQVVLATLAFLFVYMNIIKGAELTKLARDYIKYLLGGVPTMRLKRVMDKWKRAFEKLSWTEEESEDWLVRKIVMTPTWWHRPEEIVRVMKRKMRESRSGGA</sequence>
<reference evidence="2" key="1">
    <citation type="journal article" date="2022" name="Front. Genet.">
        <title>Chromosome-Scale Assembly of the Dendrobium nobile Genome Provides Insights Into the Molecular Mechanism of the Biosynthesis of the Medicinal Active Ingredient of Dendrobium.</title>
        <authorList>
            <person name="Xu Q."/>
            <person name="Niu S.-C."/>
            <person name="Li K.-L."/>
            <person name="Zheng P.-J."/>
            <person name="Zhang X.-J."/>
            <person name="Jia Y."/>
            <person name="Liu Y."/>
            <person name="Niu Y.-X."/>
            <person name="Yu L.-H."/>
            <person name="Chen D.-F."/>
            <person name="Zhang G.-Q."/>
        </authorList>
    </citation>
    <scope>NUCLEOTIDE SEQUENCE</scope>
    <source>
        <tissue evidence="2">Leaf</tissue>
    </source>
</reference>
<evidence type="ECO:0000313" key="3">
    <source>
        <dbReference type="Proteomes" id="UP000829196"/>
    </source>
</evidence>
<dbReference type="AlphaFoldDB" id="A0A8T3B9J1"/>
<dbReference type="Proteomes" id="UP000829196">
    <property type="component" value="Unassembled WGS sequence"/>
</dbReference>
<protein>
    <submittedName>
        <fullName evidence="2">Uncharacterized protein</fullName>
    </submittedName>
</protein>
<proteinExistence type="predicted"/>
<feature type="compositionally biased region" description="Gly residues" evidence="1">
    <location>
        <begin position="117"/>
        <end position="134"/>
    </location>
</feature>
<evidence type="ECO:0000313" key="2">
    <source>
        <dbReference type="EMBL" id="KAI0508183.1"/>
    </source>
</evidence>
<keyword evidence="3" id="KW-1185">Reference proteome</keyword>
<dbReference type="OrthoDB" id="1680511at2759"/>
<gene>
    <name evidence="2" type="ORF">KFK09_014317</name>
</gene>
<accession>A0A8T3B9J1</accession>